<dbReference type="InterPro" id="IPR019410">
    <property type="entry name" value="Methyltransf_16"/>
</dbReference>
<dbReference type="SUPFAM" id="SSF53335">
    <property type="entry name" value="S-adenosyl-L-methionine-dependent methyltransferases"/>
    <property type="match status" value="1"/>
</dbReference>
<gene>
    <name evidence="1" type="ORF">DVJ77_11530</name>
</gene>
<keyword evidence="1" id="KW-0808">Transferase</keyword>
<dbReference type="Pfam" id="PF10294">
    <property type="entry name" value="Methyltransf_16"/>
    <property type="match status" value="1"/>
</dbReference>
<dbReference type="AlphaFoldDB" id="A0A369UMF5"/>
<dbReference type="EMBL" id="QQAH01000009">
    <property type="protein sequence ID" value="RDD81776.1"/>
    <property type="molecule type" value="Genomic_DNA"/>
</dbReference>
<reference evidence="1 2" key="1">
    <citation type="submission" date="2018-07" db="EMBL/GenBank/DDBJ databases">
        <title>Dyella tabacisoli L4-6T, whole genome shotgun sequence.</title>
        <authorList>
            <person name="Zhou X.-K."/>
            <person name="Li W.-J."/>
            <person name="Duan Y.-Q."/>
        </authorList>
    </citation>
    <scope>NUCLEOTIDE SEQUENCE [LARGE SCALE GENOMIC DNA]</scope>
    <source>
        <strain evidence="1 2">L4-6</strain>
    </source>
</reference>
<dbReference type="OrthoDB" id="264333at2"/>
<keyword evidence="1" id="KW-0489">Methyltransferase</keyword>
<organism evidence="1 2">
    <name type="scientific">Dyella tabacisoli</name>
    <dbReference type="NCBI Taxonomy" id="2282381"/>
    <lineage>
        <taxon>Bacteria</taxon>
        <taxon>Pseudomonadati</taxon>
        <taxon>Pseudomonadota</taxon>
        <taxon>Gammaproteobacteria</taxon>
        <taxon>Lysobacterales</taxon>
        <taxon>Rhodanobacteraceae</taxon>
        <taxon>Dyella</taxon>
    </lineage>
</organism>
<protein>
    <submittedName>
        <fullName evidence="1">Methyltransferase domain-containing protein</fullName>
    </submittedName>
</protein>
<dbReference type="Gene3D" id="3.40.50.150">
    <property type="entry name" value="Vaccinia Virus protein VP39"/>
    <property type="match status" value="1"/>
</dbReference>
<dbReference type="GO" id="GO:0008168">
    <property type="term" value="F:methyltransferase activity"/>
    <property type="evidence" value="ECO:0007669"/>
    <property type="project" value="UniProtKB-KW"/>
</dbReference>
<evidence type="ECO:0000313" key="1">
    <source>
        <dbReference type="EMBL" id="RDD81776.1"/>
    </source>
</evidence>
<dbReference type="RefSeq" id="WP_114845643.1">
    <property type="nucleotide sequence ID" value="NZ_JBHSPE010000005.1"/>
</dbReference>
<comment type="caution">
    <text evidence="1">The sequence shown here is derived from an EMBL/GenBank/DDBJ whole genome shotgun (WGS) entry which is preliminary data.</text>
</comment>
<accession>A0A369UMF5</accession>
<name>A0A369UMF5_9GAMM</name>
<proteinExistence type="predicted"/>
<evidence type="ECO:0000313" key="2">
    <source>
        <dbReference type="Proteomes" id="UP000253782"/>
    </source>
</evidence>
<dbReference type="GO" id="GO:0032259">
    <property type="term" value="P:methylation"/>
    <property type="evidence" value="ECO:0007669"/>
    <property type="project" value="UniProtKB-KW"/>
</dbReference>
<sequence>MPGYTTRQLTVRLGGHDYHIRALSDQHQFADPHRLAARSGISSALWSLFGQVWPSGRVLAEAMSAYEIGGKRILELGCGLGLSSLVLQRRGADVTATDHHPLAELFLRRNAVQNALPPIAYRDLRWDIPNTELGLFDLIIGSDVLYESSHADTLARLMLRHAKPDTEILITDPGRGNSASFTRALVNQGYGVIEKRSRFNESDVEPFRGRLLSYRRDLVSAQAQAH</sequence>
<dbReference type="PANTHER" id="PTHR14614">
    <property type="entry name" value="HEPATOCELLULAR CARCINOMA-ASSOCIATED ANTIGEN"/>
    <property type="match status" value="1"/>
</dbReference>
<dbReference type="CDD" id="cd02440">
    <property type="entry name" value="AdoMet_MTases"/>
    <property type="match status" value="1"/>
</dbReference>
<dbReference type="Proteomes" id="UP000253782">
    <property type="component" value="Unassembled WGS sequence"/>
</dbReference>
<keyword evidence="2" id="KW-1185">Reference proteome</keyword>
<dbReference type="InterPro" id="IPR029063">
    <property type="entry name" value="SAM-dependent_MTases_sf"/>
</dbReference>